<name>A0A928Z7A9_9CYAN</name>
<comment type="caution">
    <text evidence="2">The sequence shown here is derived from an EMBL/GenBank/DDBJ whole genome shotgun (WGS) entry which is preliminary data.</text>
</comment>
<evidence type="ECO:0000313" key="2">
    <source>
        <dbReference type="EMBL" id="MBE9039488.1"/>
    </source>
</evidence>
<dbReference type="SUPFAM" id="SSF52540">
    <property type="entry name" value="P-loop containing nucleoside triphosphate hydrolases"/>
    <property type="match status" value="1"/>
</dbReference>
<evidence type="ECO:0000256" key="1">
    <source>
        <dbReference type="ARBA" id="ARBA00022679"/>
    </source>
</evidence>
<keyword evidence="1" id="KW-0808">Transferase</keyword>
<reference evidence="2" key="1">
    <citation type="submission" date="2020-10" db="EMBL/GenBank/DDBJ databases">
        <authorList>
            <person name="Castelo-Branco R."/>
            <person name="Eusebio N."/>
            <person name="Adriana R."/>
            <person name="Vieira A."/>
            <person name="Brugerolle De Fraissinette N."/>
            <person name="Rezende De Castro R."/>
            <person name="Schneider M.P."/>
            <person name="Vasconcelos V."/>
            <person name="Leao P.N."/>
        </authorList>
    </citation>
    <scope>NUCLEOTIDE SEQUENCE</scope>
    <source>
        <strain evidence="2">LEGE 11467</strain>
    </source>
</reference>
<dbReference type="InterPro" id="IPR037359">
    <property type="entry name" value="NST/OST"/>
</dbReference>
<dbReference type="Gene3D" id="3.40.50.300">
    <property type="entry name" value="P-loop containing nucleotide triphosphate hydrolases"/>
    <property type="match status" value="1"/>
</dbReference>
<gene>
    <name evidence="2" type="ORF">IQ235_01595</name>
</gene>
<dbReference type="Proteomes" id="UP000621799">
    <property type="component" value="Unassembled WGS sequence"/>
</dbReference>
<proteinExistence type="predicted"/>
<dbReference type="GO" id="GO:0008146">
    <property type="term" value="F:sulfotransferase activity"/>
    <property type="evidence" value="ECO:0007669"/>
    <property type="project" value="InterPro"/>
</dbReference>
<dbReference type="RefSeq" id="WP_264319750.1">
    <property type="nucleotide sequence ID" value="NZ_JADEXN010000013.1"/>
</dbReference>
<evidence type="ECO:0000313" key="3">
    <source>
        <dbReference type="Proteomes" id="UP000621799"/>
    </source>
</evidence>
<dbReference type="PANTHER" id="PTHR10605:SF56">
    <property type="entry name" value="BIFUNCTIONAL HEPARAN SULFATE N-DEACETYLASE_N-SULFOTRANSFERASE"/>
    <property type="match status" value="1"/>
</dbReference>
<dbReference type="PANTHER" id="PTHR10605">
    <property type="entry name" value="HEPARAN SULFATE SULFOTRANSFERASE"/>
    <property type="match status" value="1"/>
</dbReference>
<dbReference type="Pfam" id="PF13469">
    <property type="entry name" value="Sulfotransfer_3"/>
    <property type="match status" value="1"/>
</dbReference>
<dbReference type="EMBL" id="JADEXN010000013">
    <property type="protein sequence ID" value="MBE9039488.1"/>
    <property type="molecule type" value="Genomic_DNA"/>
</dbReference>
<sequence length="290" mass="34230">MATQKIPNLFVVGSMKSGSNTLYNYLDEHPEIFMTKRPLKEPRYFVKEMNWSKGRDWYLSLFEAADKESILGEASQHYSWIPHYTGVVERIAEFSPEARILYIMRDPVARTISHYWWDVQWSNEGRDMLSAIQSMKHFTNVSNYAMQLKPYIDLFGRDRVMAITVEELTDNTVETLQQIFKWLEVDSSFVPEKLNRRDNVSPKVIQKTIGSSLFSHLRGTPLWKTIKQLVPESMREKIRDVLVRPTERDLTMLEPTRDYLRPIQQQQTEELSQLLGRQFPEWKTLYNVKA</sequence>
<protein>
    <submittedName>
        <fullName evidence="2">Sulfotransferase</fullName>
    </submittedName>
</protein>
<dbReference type="AlphaFoldDB" id="A0A928Z7A9"/>
<accession>A0A928Z7A9</accession>
<organism evidence="2 3">
    <name type="scientific">Zarconia navalis LEGE 11467</name>
    <dbReference type="NCBI Taxonomy" id="1828826"/>
    <lineage>
        <taxon>Bacteria</taxon>
        <taxon>Bacillati</taxon>
        <taxon>Cyanobacteriota</taxon>
        <taxon>Cyanophyceae</taxon>
        <taxon>Oscillatoriophycideae</taxon>
        <taxon>Oscillatoriales</taxon>
        <taxon>Oscillatoriales incertae sedis</taxon>
        <taxon>Zarconia</taxon>
        <taxon>Zarconia navalis</taxon>
    </lineage>
</organism>
<dbReference type="InterPro" id="IPR027417">
    <property type="entry name" value="P-loop_NTPase"/>
</dbReference>
<keyword evidence="3" id="KW-1185">Reference proteome</keyword>